<reference evidence="6 7" key="1">
    <citation type="journal article" date="2009" name="Appl. Environ. Microbiol.">
        <title>Three genomes from the phylum Acidobacteria provide insight into the lifestyles of these microorganisms in soils.</title>
        <authorList>
            <person name="Ward N.L."/>
            <person name="Challacombe J.F."/>
            <person name="Janssen P.H."/>
            <person name="Henrissat B."/>
            <person name="Coutinho P.M."/>
            <person name="Wu M."/>
            <person name="Xie G."/>
            <person name="Haft D.H."/>
            <person name="Sait M."/>
            <person name="Badger J."/>
            <person name="Barabote R.D."/>
            <person name="Bradley B."/>
            <person name="Brettin T.S."/>
            <person name="Brinkac L.M."/>
            <person name="Bruce D."/>
            <person name="Creasy T."/>
            <person name="Daugherty S.C."/>
            <person name="Davidsen T.M."/>
            <person name="DeBoy R.T."/>
            <person name="Detter J.C."/>
            <person name="Dodson R.J."/>
            <person name="Durkin A.S."/>
            <person name="Ganapathy A."/>
            <person name="Gwinn-Giglio M."/>
            <person name="Han C.S."/>
            <person name="Khouri H."/>
            <person name="Kiss H."/>
            <person name="Kothari S.P."/>
            <person name="Madupu R."/>
            <person name="Nelson K.E."/>
            <person name="Nelson W.C."/>
            <person name="Paulsen I."/>
            <person name="Penn K."/>
            <person name="Ren Q."/>
            <person name="Rosovitz M.J."/>
            <person name="Selengut J.D."/>
            <person name="Shrivastava S."/>
            <person name="Sullivan S.A."/>
            <person name="Tapia R."/>
            <person name="Thompson L.S."/>
            <person name="Watkins K.L."/>
            <person name="Yang Q."/>
            <person name="Yu C."/>
            <person name="Zafar N."/>
            <person name="Zhou L."/>
            <person name="Kuske C.R."/>
        </authorList>
    </citation>
    <scope>NUCLEOTIDE SEQUENCE [LARGE SCALE GENOMIC DNA]</scope>
    <source>
        <strain evidence="6 7">Ellin345</strain>
    </source>
</reference>
<dbReference type="KEGG" id="aba:Acid345_1679"/>
<comment type="subcellular location">
    <subcellularLocation>
        <location evidence="1">Membrane</location>
        <topology evidence="1">Multi-pass membrane protein</topology>
    </subcellularLocation>
</comment>
<feature type="transmembrane region" description="Helical" evidence="5">
    <location>
        <begin position="77"/>
        <end position="102"/>
    </location>
</feature>
<evidence type="ECO:0000313" key="7">
    <source>
        <dbReference type="Proteomes" id="UP000002432"/>
    </source>
</evidence>
<feature type="transmembrane region" description="Helical" evidence="5">
    <location>
        <begin position="345"/>
        <end position="364"/>
    </location>
</feature>
<dbReference type="AlphaFoldDB" id="Q1IR20"/>
<keyword evidence="3 5" id="KW-1133">Transmembrane helix</keyword>
<name>Q1IR20_KORVE</name>
<dbReference type="HOGENOM" id="CLU_007946_3_4_0"/>
<feature type="transmembrane region" description="Helical" evidence="5">
    <location>
        <begin position="32"/>
        <end position="56"/>
    </location>
</feature>
<dbReference type="PANTHER" id="PTHR11785">
    <property type="entry name" value="AMINO ACID TRANSPORTER"/>
    <property type="match status" value="1"/>
</dbReference>
<feature type="transmembrane region" description="Helical" evidence="5">
    <location>
        <begin position="376"/>
        <end position="397"/>
    </location>
</feature>
<evidence type="ECO:0000256" key="3">
    <source>
        <dbReference type="ARBA" id="ARBA00022989"/>
    </source>
</evidence>
<dbReference type="InterPro" id="IPR050598">
    <property type="entry name" value="AminoAcid_Transporter"/>
</dbReference>
<evidence type="ECO:0000256" key="4">
    <source>
        <dbReference type="ARBA" id="ARBA00023136"/>
    </source>
</evidence>
<keyword evidence="2 5" id="KW-0812">Transmembrane</keyword>
<organism evidence="6 7">
    <name type="scientific">Koribacter versatilis (strain Ellin345)</name>
    <dbReference type="NCBI Taxonomy" id="204669"/>
    <lineage>
        <taxon>Bacteria</taxon>
        <taxon>Pseudomonadati</taxon>
        <taxon>Acidobacteriota</taxon>
        <taxon>Terriglobia</taxon>
        <taxon>Terriglobales</taxon>
        <taxon>Candidatus Korobacteraceae</taxon>
        <taxon>Candidatus Korobacter</taxon>
    </lineage>
</organism>
<evidence type="ECO:0000256" key="1">
    <source>
        <dbReference type="ARBA" id="ARBA00004141"/>
    </source>
</evidence>
<dbReference type="GO" id="GO:0015179">
    <property type="term" value="F:L-amino acid transmembrane transporter activity"/>
    <property type="evidence" value="ECO:0007669"/>
    <property type="project" value="TreeGrafter"/>
</dbReference>
<feature type="transmembrane region" description="Helical" evidence="5">
    <location>
        <begin position="322"/>
        <end position="339"/>
    </location>
</feature>
<dbReference type="PANTHER" id="PTHR11785:SF512">
    <property type="entry name" value="SOBREMESA, ISOFORM B"/>
    <property type="match status" value="1"/>
</dbReference>
<dbReference type="Proteomes" id="UP000002432">
    <property type="component" value="Chromosome"/>
</dbReference>
<keyword evidence="4 5" id="KW-0472">Membrane</keyword>
<feature type="transmembrane region" description="Helical" evidence="5">
    <location>
        <begin position="108"/>
        <end position="132"/>
    </location>
</feature>
<feature type="transmembrane region" description="Helical" evidence="5">
    <location>
        <begin position="144"/>
        <end position="164"/>
    </location>
</feature>
<feature type="transmembrane region" description="Helical" evidence="5">
    <location>
        <begin position="403"/>
        <end position="422"/>
    </location>
</feature>
<accession>Q1IR20</accession>
<dbReference type="Pfam" id="PF13520">
    <property type="entry name" value="AA_permease_2"/>
    <property type="match status" value="1"/>
</dbReference>
<dbReference type="Gene3D" id="1.20.1740.10">
    <property type="entry name" value="Amino acid/polyamine transporter I"/>
    <property type="match status" value="1"/>
</dbReference>
<feature type="transmembrane region" description="Helical" evidence="5">
    <location>
        <begin position="223"/>
        <end position="245"/>
    </location>
</feature>
<sequence>MGSAVATVVGESIAIGIFLTPAGMAKALGSPFWLLAVWMLMAAMALSGALCFGELSTRYPEDGGLYVYLREGFGKRIAFLYGWMSLLVMDPGITAAMAVGMATYGSYIFGWGGVGTKIVAVSSVLALGLLNIVNLRVSAGLLRIVTWLKFAVLGALVLRGLLFHLGSSHNFTPFVQQRTGSMPLGPALAVATVAAFFSFGGWWDVSKIAGEMKNPERILPRALVAGVLGVTAAYVIITGVFVYLVPLEKVVSDKGFVAQAGEVLFGGPGAQLLSAAVVICVLGSLAVLIMVSPRVYFAMARDGLFFSAVAETHPKFGTPSRAIAVQVVMASLLIVLGSFGQILSYFMFPAVIFLGLALSTVFVFRRKGIPDGVVKTAGYPITPVFFLVLVVVVLALIVGHDPVQAFTGLGVVLLGLPVYALVHRKTSPAALEPIADQKAS</sequence>
<feature type="transmembrane region" description="Helical" evidence="5">
    <location>
        <begin position="184"/>
        <end position="203"/>
    </location>
</feature>
<evidence type="ECO:0000313" key="6">
    <source>
        <dbReference type="EMBL" id="ABF40680.1"/>
    </source>
</evidence>
<evidence type="ECO:0000256" key="2">
    <source>
        <dbReference type="ARBA" id="ARBA00022692"/>
    </source>
</evidence>
<gene>
    <name evidence="6" type="ordered locus">Acid345_1679</name>
</gene>
<dbReference type="EnsemblBacteria" id="ABF40680">
    <property type="protein sequence ID" value="ABF40680"/>
    <property type="gene ID" value="Acid345_1679"/>
</dbReference>
<proteinExistence type="predicted"/>
<evidence type="ECO:0000256" key="5">
    <source>
        <dbReference type="SAM" id="Phobius"/>
    </source>
</evidence>
<keyword evidence="7" id="KW-1185">Reference proteome</keyword>
<dbReference type="STRING" id="204669.Acid345_1679"/>
<dbReference type="RefSeq" id="WP_011522482.1">
    <property type="nucleotide sequence ID" value="NC_008009.1"/>
</dbReference>
<protein>
    <submittedName>
        <fullName evidence="6">Amino acid/polyamine/organocation transporter, APC superfamily</fullName>
    </submittedName>
</protein>
<dbReference type="EMBL" id="CP000360">
    <property type="protein sequence ID" value="ABF40680.1"/>
    <property type="molecule type" value="Genomic_DNA"/>
</dbReference>
<dbReference type="InterPro" id="IPR002293">
    <property type="entry name" value="AA/rel_permease1"/>
</dbReference>
<dbReference type="eggNOG" id="COG0531">
    <property type="taxonomic scope" value="Bacteria"/>
</dbReference>
<dbReference type="PIRSF" id="PIRSF006060">
    <property type="entry name" value="AA_transporter"/>
    <property type="match status" value="1"/>
</dbReference>
<feature type="transmembrane region" description="Helical" evidence="5">
    <location>
        <begin position="272"/>
        <end position="291"/>
    </location>
</feature>
<dbReference type="GO" id="GO:0016020">
    <property type="term" value="C:membrane"/>
    <property type="evidence" value="ECO:0007669"/>
    <property type="project" value="UniProtKB-SubCell"/>
</dbReference>